<dbReference type="EMBL" id="CP118615">
    <property type="protein sequence ID" value="WDZ84521.1"/>
    <property type="molecule type" value="Genomic_DNA"/>
</dbReference>
<name>A0ABY7ZQ15_9ACTN</name>
<evidence type="ECO:0000313" key="2">
    <source>
        <dbReference type="Proteomes" id="UP001219605"/>
    </source>
</evidence>
<evidence type="ECO:0000313" key="1">
    <source>
        <dbReference type="EMBL" id="WDZ84521.1"/>
    </source>
</evidence>
<dbReference type="Proteomes" id="UP001219605">
    <property type="component" value="Chromosome"/>
</dbReference>
<evidence type="ECO:0008006" key="3">
    <source>
        <dbReference type="Google" id="ProtNLM"/>
    </source>
</evidence>
<reference evidence="1 2" key="1">
    <citation type="submission" date="2023-02" db="EMBL/GenBank/DDBJ databases">
        <authorList>
            <person name="Mo P."/>
        </authorList>
    </citation>
    <scope>NUCLEOTIDE SEQUENCE [LARGE SCALE GENOMIC DNA]</scope>
    <source>
        <strain evidence="1 2">HUAS 3</strain>
    </source>
</reference>
<gene>
    <name evidence="1" type="ORF">PVK37_29480</name>
</gene>
<accession>A0ABY7ZQ15</accession>
<proteinExistence type="predicted"/>
<keyword evidence="2" id="KW-1185">Reference proteome</keyword>
<protein>
    <recommendedName>
        <fullName evidence="3">Type II toxin-antitoxin system prevent-host-death family antitoxin</fullName>
    </recommendedName>
</protein>
<dbReference type="RefSeq" id="WP_275031083.1">
    <property type="nucleotide sequence ID" value="NZ_CP118615.1"/>
</dbReference>
<organism evidence="1 2">
    <name type="scientific">Micromonospora cathayae</name>
    <dbReference type="NCBI Taxonomy" id="3028804"/>
    <lineage>
        <taxon>Bacteria</taxon>
        <taxon>Bacillati</taxon>
        <taxon>Actinomycetota</taxon>
        <taxon>Actinomycetes</taxon>
        <taxon>Micromonosporales</taxon>
        <taxon>Micromonosporaceae</taxon>
        <taxon>Micromonospora</taxon>
    </lineage>
</organism>
<sequence length="128" mass="13590">MPKPYPREFRDDVMRVARDREAGVTGRADREGFQDAPDDVVHVAAPEKADVDAGAVSGGETVEITDHGYPIARLVPAGDDRSTLTRLVVAGRAAAPTGSGPVPLPPKLGDETVEVVATLADMRDEERC</sequence>